<protein>
    <submittedName>
        <fullName evidence="2">Uncharacterized protein</fullName>
    </submittedName>
</protein>
<feature type="compositionally biased region" description="Basic and acidic residues" evidence="1">
    <location>
        <begin position="1"/>
        <end position="43"/>
    </location>
</feature>
<dbReference type="EMBL" id="JAWZYT010001220">
    <property type="protein sequence ID" value="KAK4314459.1"/>
    <property type="molecule type" value="Genomic_DNA"/>
</dbReference>
<reference evidence="2" key="1">
    <citation type="submission" date="2023-11" db="EMBL/GenBank/DDBJ databases">
        <title>Genome assemblies of two species of porcelain crab, Petrolisthes cinctipes and Petrolisthes manimaculis (Anomura: Porcellanidae).</title>
        <authorList>
            <person name="Angst P."/>
        </authorList>
    </citation>
    <scope>NUCLEOTIDE SEQUENCE</scope>
    <source>
        <strain evidence="2">PB745_02</strain>
        <tissue evidence="2">Gill</tissue>
    </source>
</reference>
<feature type="compositionally biased region" description="Polar residues" evidence="1">
    <location>
        <begin position="72"/>
        <end position="82"/>
    </location>
</feature>
<dbReference type="AlphaFoldDB" id="A0AAE1PW07"/>
<feature type="compositionally biased region" description="Polar residues" evidence="1">
    <location>
        <begin position="49"/>
        <end position="59"/>
    </location>
</feature>
<name>A0AAE1PW07_9EUCA</name>
<comment type="caution">
    <text evidence="2">The sequence shown here is derived from an EMBL/GenBank/DDBJ whole genome shotgun (WGS) entry which is preliminary data.</text>
</comment>
<feature type="region of interest" description="Disordered" evidence="1">
    <location>
        <begin position="1"/>
        <end position="82"/>
    </location>
</feature>
<dbReference type="Proteomes" id="UP001292094">
    <property type="component" value="Unassembled WGS sequence"/>
</dbReference>
<gene>
    <name evidence="2" type="ORF">Pmani_014248</name>
</gene>
<evidence type="ECO:0000313" key="2">
    <source>
        <dbReference type="EMBL" id="KAK4314459.1"/>
    </source>
</evidence>
<evidence type="ECO:0000313" key="3">
    <source>
        <dbReference type="Proteomes" id="UP001292094"/>
    </source>
</evidence>
<evidence type="ECO:0000256" key="1">
    <source>
        <dbReference type="SAM" id="MobiDB-lite"/>
    </source>
</evidence>
<organism evidence="2 3">
    <name type="scientific">Petrolisthes manimaculis</name>
    <dbReference type="NCBI Taxonomy" id="1843537"/>
    <lineage>
        <taxon>Eukaryota</taxon>
        <taxon>Metazoa</taxon>
        <taxon>Ecdysozoa</taxon>
        <taxon>Arthropoda</taxon>
        <taxon>Crustacea</taxon>
        <taxon>Multicrustacea</taxon>
        <taxon>Malacostraca</taxon>
        <taxon>Eumalacostraca</taxon>
        <taxon>Eucarida</taxon>
        <taxon>Decapoda</taxon>
        <taxon>Pleocyemata</taxon>
        <taxon>Anomura</taxon>
        <taxon>Galatheoidea</taxon>
        <taxon>Porcellanidae</taxon>
        <taxon>Petrolisthes</taxon>
    </lineage>
</organism>
<accession>A0AAE1PW07</accession>
<keyword evidence="3" id="KW-1185">Reference proteome</keyword>
<sequence length="82" mass="9122">MEDGVGRTENKVEGMEEEKKMSRERKRDKEGCEGGRKTRKEPQGEAGSSLPTGHTTTPPATFPQHRPIGRGTCTNILTGRRR</sequence>
<proteinExistence type="predicted"/>